<dbReference type="EMBL" id="WKFB01000084">
    <property type="protein sequence ID" value="KAF6736576.1"/>
    <property type="molecule type" value="Genomic_DNA"/>
</dbReference>
<gene>
    <name evidence="1" type="ORF">FQA47_023451</name>
</gene>
<reference evidence="1" key="1">
    <citation type="journal article" name="BMC Genomics">
        <title>Long-read sequencing and de novo genome assembly of marine medaka (Oryzias melastigma).</title>
        <authorList>
            <person name="Liang P."/>
            <person name="Saqib H.S.A."/>
            <person name="Ni X."/>
            <person name="Shen Y."/>
        </authorList>
    </citation>
    <scope>NUCLEOTIDE SEQUENCE</scope>
    <source>
        <strain evidence="1">Bigg-433</strain>
    </source>
</reference>
<accession>A0A834FLT2</accession>
<organism evidence="1 2">
    <name type="scientific">Oryzias melastigma</name>
    <name type="common">Marine medaka</name>
    <dbReference type="NCBI Taxonomy" id="30732"/>
    <lineage>
        <taxon>Eukaryota</taxon>
        <taxon>Metazoa</taxon>
        <taxon>Chordata</taxon>
        <taxon>Craniata</taxon>
        <taxon>Vertebrata</taxon>
        <taxon>Euteleostomi</taxon>
        <taxon>Actinopterygii</taxon>
        <taxon>Neopterygii</taxon>
        <taxon>Teleostei</taxon>
        <taxon>Neoteleostei</taxon>
        <taxon>Acanthomorphata</taxon>
        <taxon>Ovalentaria</taxon>
        <taxon>Atherinomorphae</taxon>
        <taxon>Beloniformes</taxon>
        <taxon>Adrianichthyidae</taxon>
        <taxon>Oryziinae</taxon>
        <taxon>Oryzias</taxon>
    </lineage>
</organism>
<proteinExistence type="predicted"/>
<sequence length="229" mass="24346">MPVPASPYITILNRLLERLSPTGGSTTDTSGTCSLSQAYSKLLGSAGALISSSVLIAMLHIDGGTTFICFHPEWAPPLQQQPACDFTRLSLILHPPSPVITPACPPAGRLSRVLHQHQAGYKSHCIITAPRYALTLRPAHRAPPIGRRGSAVSLPARNVDSIAGPAFLPATADWGTGALLELSIRRFPVRLALNAAPCDALNAERRGALHTNRDAEQDSQTPSQSKTVK</sequence>
<dbReference type="Proteomes" id="UP000646548">
    <property type="component" value="Unassembled WGS sequence"/>
</dbReference>
<evidence type="ECO:0000313" key="2">
    <source>
        <dbReference type="Proteomes" id="UP000646548"/>
    </source>
</evidence>
<evidence type="ECO:0000313" key="1">
    <source>
        <dbReference type="EMBL" id="KAF6736576.1"/>
    </source>
</evidence>
<dbReference type="AlphaFoldDB" id="A0A834FLT2"/>
<protein>
    <submittedName>
        <fullName evidence="1">Uncharacterized protein</fullName>
    </submittedName>
</protein>
<name>A0A834FLT2_ORYME</name>
<comment type="caution">
    <text evidence="1">The sequence shown here is derived from an EMBL/GenBank/DDBJ whole genome shotgun (WGS) entry which is preliminary data.</text>
</comment>